<dbReference type="Pfam" id="PF11902">
    <property type="entry name" value="DUF3422"/>
    <property type="match status" value="1"/>
</dbReference>
<organism evidence="3 4">
    <name type="scientific">Chromobacterium haemolyticum</name>
    <dbReference type="NCBI Taxonomy" id="394935"/>
    <lineage>
        <taxon>Bacteria</taxon>
        <taxon>Pseudomonadati</taxon>
        <taxon>Pseudomonadota</taxon>
        <taxon>Betaproteobacteria</taxon>
        <taxon>Neisseriales</taxon>
        <taxon>Chromobacteriaceae</taxon>
        <taxon>Chromobacterium</taxon>
    </lineage>
</organism>
<accession>A0A1W0CMW8</accession>
<keyword evidence="2" id="KW-1133">Transmembrane helix</keyword>
<dbReference type="AlphaFoldDB" id="A0A1W0CMW8"/>
<evidence type="ECO:0000313" key="4">
    <source>
        <dbReference type="Proteomes" id="UP000192721"/>
    </source>
</evidence>
<dbReference type="EMBL" id="MUKV01000024">
    <property type="protein sequence ID" value="OQS36066.1"/>
    <property type="molecule type" value="Genomic_DNA"/>
</dbReference>
<dbReference type="Proteomes" id="UP000192721">
    <property type="component" value="Unassembled WGS sequence"/>
</dbReference>
<feature type="region of interest" description="Disordered" evidence="1">
    <location>
        <begin position="1"/>
        <end position="26"/>
    </location>
</feature>
<keyword evidence="2" id="KW-0812">Transmembrane</keyword>
<evidence type="ECO:0008006" key="5">
    <source>
        <dbReference type="Google" id="ProtNLM"/>
    </source>
</evidence>
<proteinExistence type="predicted"/>
<comment type="caution">
    <text evidence="3">The sequence shown here is derived from an EMBL/GenBank/DDBJ whole genome shotgun (WGS) entry which is preliminary data.</text>
</comment>
<evidence type="ECO:0000313" key="3">
    <source>
        <dbReference type="EMBL" id="OQS36066.1"/>
    </source>
</evidence>
<feature type="transmembrane region" description="Helical" evidence="2">
    <location>
        <begin position="406"/>
        <end position="425"/>
    </location>
</feature>
<dbReference type="RefSeq" id="WP_081556212.1">
    <property type="nucleotide sequence ID" value="NZ_MUKV01000024.1"/>
</dbReference>
<dbReference type="InterPro" id="IPR021830">
    <property type="entry name" value="DUF3422"/>
</dbReference>
<evidence type="ECO:0000256" key="1">
    <source>
        <dbReference type="SAM" id="MobiDB-lite"/>
    </source>
</evidence>
<sequence>MTAELSDPPRLRLNEHPQRRQLNREAHARPALQIAADNRVSYLAYLHRHISREQENWLCRELAQQLGQPVPDPEAGQFQLDAPFGLVRWERHGEFSSFTILAHGAESSPFAQPALQALPAAWLHLLPGNVLVAAHAALLSPGALPLRIEDLAAQCFNGHELAGAEIGDGAGRAYTDFRIHPDGFSRYLLADLYMGRRQAGRMLQRLLELETYRMLALLALPVAKSIAPELAKVDEELAELTGAISGAAADSEPQLLHRLTELAGAAENALSRTDHRFNASLAYYDIVRNRVAELRERRIHGLQPFQQFVQRRLAPAMDTCRAVAFRQRELAARVNRATALLRTRVDIRRERQNQALLTSMERRAAMQLHLQQTVEGLSIAAITYYSAGLIGYLFKGAKATGLPINVELATAAAVPLLALAIALGLRRARSALRRHGEASSAPNG</sequence>
<protein>
    <recommendedName>
        <fullName evidence="5">DUF3422 domain-containing protein</fullName>
    </recommendedName>
</protein>
<feature type="compositionally biased region" description="Basic and acidic residues" evidence="1">
    <location>
        <begin position="7"/>
        <end position="26"/>
    </location>
</feature>
<name>A0A1W0CMW8_9NEIS</name>
<keyword evidence="2" id="KW-0472">Membrane</keyword>
<reference evidence="3 4" key="1">
    <citation type="submission" date="2017-02" db="EMBL/GenBank/DDBJ databases">
        <title>Chromobacterium haemolyticum H5244.</title>
        <authorList>
            <person name="Gulvik C.A."/>
        </authorList>
    </citation>
    <scope>NUCLEOTIDE SEQUENCE [LARGE SCALE GENOMIC DNA]</scope>
    <source>
        <strain evidence="3 4">H5244</strain>
    </source>
</reference>
<evidence type="ECO:0000256" key="2">
    <source>
        <dbReference type="SAM" id="Phobius"/>
    </source>
</evidence>
<gene>
    <name evidence="3" type="ORF">B0T45_16380</name>
</gene>